<dbReference type="Proteomes" id="UP000066014">
    <property type="component" value="Chromosome"/>
</dbReference>
<gene>
    <name evidence="3" type="ORF">SMCB_1885</name>
</gene>
<keyword evidence="1" id="KW-0175">Coiled coil</keyword>
<dbReference type="OrthoDB" id="9802133at2"/>
<proteinExistence type="predicted"/>
<feature type="transmembrane region" description="Helical" evidence="2">
    <location>
        <begin position="41"/>
        <end position="62"/>
    </location>
</feature>
<evidence type="ECO:0000256" key="2">
    <source>
        <dbReference type="SAM" id="Phobius"/>
    </source>
</evidence>
<dbReference type="PANTHER" id="PTHR39555">
    <property type="entry name" value="FIMBRIAL ASSEMBLY PROTEIN PILO-LIKE PROTEIN-RELATED"/>
    <property type="match status" value="1"/>
</dbReference>
<dbReference type="GO" id="GO:0043683">
    <property type="term" value="P:type IV pilus assembly"/>
    <property type="evidence" value="ECO:0007669"/>
    <property type="project" value="InterPro"/>
</dbReference>
<reference evidence="3 4" key="1">
    <citation type="journal article" date="2014" name="Nat. Commun.">
        <title>Physiological and genomic features of highly alkaliphilic hydrogen-utilizing Betaproteobacteria from a continental serpentinizing site.</title>
        <authorList>
            <person name="Suzuki S."/>
            <person name="Kuenen J.G."/>
            <person name="Schipper K."/>
            <person name="van der Velde S."/>
            <person name="Ishii S."/>
            <person name="Wu A."/>
            <person name="Sorokin D.Y."/>
            <person name="Tenney A."/>
            <person name="Meng X.Y."/>
            <person name="Morrill P.L."/>
            <person name="Kamagata Y."/>
            <person name="Muyzer G."/>
            <person name="Nealson K.H."/>
        </authorList>
    </citation>
    <scope>NUCLEOTIDE SEQUENCE [LARGE SCALE GENOMIC DNA]</scope>
    <source>
        <strain evidence="3 4">B1</strain>
    </source>
</reference>
<accession>A0A060NX29</accession>
<name>A0A060NX29_9BURK</name>
<dbReference type="InterPro" id="IPR014717">
    <property type="entry name" value="Transl_elong_EF1B/ribsomal_bS6"/>
</dbReference>
<evidence type="ECO:0000256" key="1">
    <source>
        <dbReference type="SAM" id="Coils"/>
    </source>
</evidence>
<dbReference type="STRING" id="1458426.SMCB_1885"/>
<dbReference type="EMBL" id="AP014569">
    <property type="protein sequence ID" value="BAO84113.1"/>
    <property type="molecule type" value="Genomic_DNA"/>
</dbReference>
<dbReference type="RefSeq" id="WP_052468488.1">
    <property type="nucleotide sequence ID" value="NZ_AP014569.1"/>
</dbReference>
<dbReference type="HOGENOM" id="CLU_102444_1_0_4"/>
<dbReference type="PANTHER" id="PTHR39555:SF1">
    <property type="entry name" value="TYPE IV PILUS INNER MEMBRANE COMPONENT PILO"/>
    <property type="match status" value="1"/>
</dbReference>
<keyword evidence="2" id="KW-0812">Transmembrane</keyword>
<dbReference type="PIRSF" id="PIRSF016482">
    <property type="entry name" value="PilO"/>
    <property type="match status" value="1"/>
</dbReference>
<keyword evidence="4" id="KW-1185">Reference proteome</keyword>
<organism evidence="3 4">
    <name type="scientific">Serpentinimonas maccroryi</name>
    <dbReference type="NCBI Taxonomy" id="1458426"/>
    <lineage>
        <taxon>Bacteria</taxon>
        <taxon>Pseudomonadati</taxon>
        <taxon>Pseudomonadota</taxon>
        <taxon>Betaproteobacteria</taxon>
        <taxon>Burkholderiales</taxon>
        <taxon>Comamonadaceae</taxon>
        <taxon>Serpentinimonas</taxon>
    </lineage>
</organism>
<evidence type="ECO:0000313" key="3">
    <source>
        <dbReference type="EMBL" id="BAO84113.1"/>
    </source>
</evidence>
<keyword evidence="2" id="KW-1133">Transmembrane helix</keyword>
<dbReference type="KEGG" id="cbab:SMCB_1885"/>
<dbReference type="AlphaFoldDB" id="A0A060NX29"/>
<dbReference type="Gene3D" id="1.10.287.540">
    <property type="entry name" value="Helix hairpin bin"/>
    <property type="match status" value="1"/>
</dbReference>
<keyword evidence="2" id="KW-0472">Membrane</keyword>
<dbReference type="GO" id="GO:0043107">
    <property type="term" value="P:type IV pilus-dependent motility"/>
    <property type="evidence" value="ECO:0007669"/>
    <property type="project" value="InterPro"/>
</dbReference>
<dbReference type="InterPro" id="IPR007445">
    <property type="entry name" value="PilO"/>
</dbReference>
<evidence type="ECO:0000313" key="4">
    <source>
        <dbReference type="Proteomes" id="UP000066014"/>
    </source>
</evidence>
<sequence>MSKKTKSASFDFARWQQDVRSQFSGLDPNDPSRWPAMPRRLLLLVVALAVLVGLWFVVLSGMRAQLETERQREAQLRTEFTSKVAQAANLDALRAQLEQVRLYVSQLERQLPSRAEMDALLSDINQAGIGRGLQFELFRPGQVELRDHYAELPIAVRVSGSYHDIGMFVSDVAHLSRIVTLNNLSLTPAPNRPDVLIMDATAKTFRYLDPEEVAQRQREQQQQRAAGGQR</sequence>
<dbReference type="Gene3D" id="3.30.70.60">
    <property type="match status" value="1"/>
</dbReference>
<feature type="coiled-coil region" evidence="1">
    <location>
        <begin position="59"/>
        <end position="110"/>
    </location>
</feature>
<dbReference type="Pfam" id="PF04350">
    <property type="entry name" value="PilO"/>
    <property type="match status" value="1"/>
</dbReference>
<protein>
    <submittedName>
        <fullName evidence="3">Tfp pilus assembly protein PilO</fullName>
    </submittedName>
</protein>